<organism evidence="2">
    <name type="scientific">Micrurus spixii</name>
    <name type="common">Amazon coral snake</name>
    <dbReference type="NCBI Taxonomy" id="129469"/>
    <lineage>
        <taxon>Eukaryota</taxon>
        <taxon>Metazoa</taxon>
        <taxon>Chordata</taxon>
        <taxon>Craniata</taxon>
        <taxon>Vertebrata</taxon>
        <taxon>Euteleostomi</taxon>
        <taxon>Lepidosauria</taxon>
        <taxon>Squamata</taxon>
        <taxon>Bifurcata</taxon>
        <taxon>Unidentata</taxon>
        <taxon>Episquamata</taxon>
        <taxon>Toxicofera</taxon>
        <taxon>Serpentes</taxon>
        <taxon>Colubroidea</taxon>
        <taxon>Elapidae</taxon>
        <taxon>Elapinae</taxon>
        <taxon>Micrurus</taxon>
    </lineage>
</organism>
<reference evidence="2" key="1">
    <citation type="submission" date="2017-07" db="EMBL/GenBank/DDBJ databases">
        <authorList>
            <person name="Mikheyev A."/>
            <person name="Grau M."/>
        </authorList>
    </citation>
    <scope>NUCLEOTIDE SEQUENCE</scope>
    <source>
        <tissue evidence="2">Venom_gland</tissue>
    </source>
</reference>
<name>A0A2D4LWJ1_9SAUR</name>
<feature type="region of interest" description="Disordered" evidence="1">
    <location>
        <begin position="75"/>
        <end position="104"/>
    </location>
</feature>
<protein>
    <submittedName>
        <fullName evidence="2">Uncharacterized protein</fullName>
    </submittedName>
</protein>
<dbReference type="EMBL" id="IACM01045481">
    <property type="protein sequence ID" value="LAB25462.1"/>
    <property type="molecule type" value="Transcribed_RNA"/>
</dbReference>
<reference evidence="2" key="2">
    <citation type="submission" date="2017-11" db="EMBL/GenBank/DDBJ databases">
        <title>Coralsnake Venomics: Analyses of Venom Gland Transcriptomes and Proteomes of Six Brazilian Taxa.</title>
        <authorList>
            <person name="Aird S.D."/>
            <person name="Jorge da Silva N."/>
            <person name="Qiu L."/>
            <person name="Villar-Briones A."/>
            <person name="Aparecida-Saddi V."/>
            <person name="Campos-Telles M.P."/>
            <person name="Grau M."/>
            <person name="Mikheyev A.S."/>
        </authorList>
    </citation>
    <scope>NUCLEOTIDE SEQUENCE</scope>
    <source>
        <tissue evidence="2">Venom_gland</tissue>
    </source>
</reference>
<proteinExistence type="predicted"/>
<evidence type="ECO:0000313" key="2">
    <source>
        <dbReference type="EMBL" id="LAB25462.1"/>
    </source>
</evidence>
<sequence length="104" mass="11938">MQCFPNLGYISTKLGGAACTNSSPMTTGGGAFKVRYRCATCAKVYWRISLRFPPIERSLLKRRIVWCRRMVPQETQQPPKPMDLGMRVRPRYTPRANATPYRPE</sequence>
<accession>A0A2D4LWJ1</accession>
<dbReference type="AlphaFoldDB" id="A0A2D4LWJ1"/>
<evidence type="ECO:0000256" key="1">
    <source>
        <dbReference type="SAM" id="MobiDB-lite"/>
    </source>
</evidence>